<reference evidence="2 3" key="1">
    <citation type="submission" date="2023-06" db="EMBL/GenBank/DDBJ databases">
        <authorList>
            <person name="Oyuntsetseg B."/>
            <person name="Kim S.B."/>
        </authorList>
    </citation>
    <scope>NUCLEOTIDE SEQUENCE [LARGE SCALE GENOMIC DNA]</scope>
    <source>
        <strain evidence="2 3">2-15</strain>
    </source>
</reference>
<dbReference type="RefSeq" id="WP_285970902.1">
    <property type="nucleotide sequence ID" value="NZ_CP127294.1"/>
</dbReference>
<feature type="region of interest" description="Disordered" evidence="1">
    <location>
        <begin position="1"/>
        <end position="22"/>
    </location>
</feature>
<sequence>MAAAFKDVSHTRRHPDTLPAPDFLERVSAIAGRTVLPEPRQRDGAPVTT</sequence>
<accession>A0A9Y2IKH2</accession>
<dbReference type="EMBL" id="CP127294">
    <property type="protein sequence ID" value="WIX80268.1"/>
    <property type="molecule type" value="Genomic_DNA"/>
</dbReference>
<evidence type="ECO:0000313" key="2">
    <source>
        <dbReference type="EMBL" id="WIX80268.1"/>
    </source>
</evidence>
<dbReference type="AlphaFoldDB" id="A0A9Y2IKH2"/>
<name>A0A9Y2IKH2_9PSEU</name>
<proteinExistence type="predicted"/>
<feature type="compositionally biased region" description="Basic and acidic residues" evidence="1">
    <location>
        <begin position="7"/>
        <end position="16"/>
    </location>
</feature>
<gene>
    <name evidence="2" type="ORF">QRX50_05640</name>
</gene>
<evidence type="ECO:0000256" key="1">
    <source>
        <dbReference type="SAM" id="MobiDB-lite"/>
    </source>
</evidence>
<dbReference type="KEGG" id="acab:QRX50_05640"/>
<evidence type="ECO:0000313" key="3">
    <source>
        <dbReference type="Proteomes" id="UP001236014"/>
    </source>
</evidence>
<protein>
    <submittedName>
        <fullName evidence="2">Uncharacterized protein</fullName>
    </submittedName>
</protein>
<dbReference type="Proteomes" id="UP001236014">
    <property type="component" value="Chromosome"/>
</dbReference>
<organism evidence="2 3">
    <name type="scientific">Amycolatopsis carbonis</name>
    <dbReference type="NCBI Taxonomy" id="715471"/>
    <lineage>
        <taxon>Bacteria</taxon>
        <taxon>Bacillati</taxon>
        <taxon>Actinomycetota</taxon>
        <taxon>Actinomycetes</taxon>
        <taxon>Pseudonocardiales</taxon>
        <taxon>Pseudonocardiaceae</taxon>
        <taxon>Amycolatopsis</taxon>
    </lineage>
</organism>
<keyword evidence="3" id="KW-1185">Reference proteome</keyword>